<evidence type="ECO:0000259" key="4">
    <source>
        <dbReference type="Pfam" id="PF00891"/>
    </source>
</evidence>
<name>A0A3D8QPF0_9HELO</name>
<keyword evidence="1" id="KW-0489">Methyltransferase</keyword>
<feature type="domain" description="O-methyltransferase dimerisation" evidence="5">
    <location>
        <begin position="75"/>
        <end position="141"/>
    </location>
</feature>
<dbReference type="OrthoDB" id="1535081at2759"/>
<dbReference type="PANTHER" id="PTHR43712">
    <property type="entry name" value="PUTATIVE (AFU_ORTHOLOGUE AFUA_4G14580)-RELATED"/>
    <property type="match status" value="1"/>
</dbReference>
<dbReference type="InterPro" id="IPR036390">
    <property type="entry name" value="WH_DNA-bd_sf"/>
</dbReference>
<dbReference type="SUPFAM" id="SSF46785">
    <property type="entry name" value="Winged helix' DNA-binding domain"/>
    <property type="match status" value="1"/>
</dbReference>
<evidence type="ECO:0000313" key="7">
    <source>
        <dbReference type="Proteomes" id="UP000256645"/>
    </source>
</evidence>
<dbReference type="Pfam" id="PF08100">
    <property type="entry name" value="Dimerisation"/>
    <property type="match status" value="1"/>
</dbReference>
<gene>
    <name evidence="6" type="ORF">BP6252_11251</name>
</gene>
<dbReference type="SUPFAM" id="SSF53335">
    <property type="entry name" value="S-adenosyl-L-methionine-dependent methyltransferases"/>
    <property type="match status" value="1"/>
</dbReference>
<dbReference type="InterPro" id="IPR029063">
    <property type="entry name" value="SAM-dependent_MTases_sf"/>
</dbReference>
<sequence length="409" mass="46256">MDSTHNVDSLSPSREEVLPLLEQVHIKGLSLQLNNSKSRKDLMETTRALFLALETPMEAIVRMAWAEKPLVPLIYTAMNLNLFAKMNENGASPKNVRELAEMTDSDPILLGRILKHLAAMSFVKETGPDIYTNTRLSKSMLHPDHSSSIPFLETTFSKNFTALPKFLLDTKYRNCTDPMKSAFQAGHDTTLSAFEWFSTTPGQLELLTTHMAGYNRTLTRWMDKGCYPVEKNLGIGLSKEEEAVLLVDVGGGSGHDILDFHKQYSGISGRLILQDRPDVIASTKDFPDRIEKMPYDFFTEQPIKGARAYYLHFILHDWPDSTCLDILKNLKPALKKGYSKILINEYVVPAQNAHYSVTGLDIMMMSLFASMERTEEAWRKLIEEEAGLKIVAIWTYERGTDSLIEVELP</sequence>
<keyword evidence="2" id="KW-0808">Transferase</keyword>
<dbReference type="GO" id="GO:0008171">
    <property type="term" value="F:O-methyltransferase activity"/>
    <property type="evidence" value="ECO:0007669"/>
    <property type="project" value="InterPro"/>
</dbReference>
<dbReference type="InterPro" id="IPR012967">
    <property type="entry name" value="COMT_dimerisation"/>
</dbReference>
<keyword evidence="7" id="KW-1185">Reference proteome</keyword>
<dbReference type="Gene3D" id="3.40.50.150">
    <property type="entry name" value="Vaccinia Virus protein VP39"/>
    <property type="match status" value="1"/>
</dbReference>
<keyword evidence="3" id="KW-0949">S-adenosyl-L-methionine</keyword>
<dbReference type="Proteomes" id="UP000256645">
    <property type="component" value="Unassembled WGS sequence"/>
</dbReference>
<evidence type="ECO:0000259" key="5">
    <source>
        <dbReference type="Pfam" id="PF08100"/>
    </source>
</evidence>
<evidence type="ECO:0000256" key="2">
    <source>
        <dbReference type="ARBA" id="ARBA00022679"/>
    </source>
</evidence>
<evidence type="ECO:0000256" key="1">
    <source>
        <dbReference type="ARBA" id="ARBA00022603"/>
    </source>
</evidence>
<reference evidence="6 7" key="1">
    <citation type="journal article" date="2018" name="IMA Fungus">
        <title>IMA Genome-F 9: Draft genome sequence of Annulohypoxylon stygium, Aspergillus mulundensis, Berkeleyomyces basicola (syn. Thielaviopsis basicola), Ceratocystis smalleyi, two Cercospora beticola strains, Coleophoma cylindrospora, Fusarium fracticaudum, Phialophora cf. hyalina, and Morchella septimelata.</title>
        <authorList>
            <person name="Wingfield B.D."/>
            <person name="Bills G.F."/>
            <person name="Dong Y."/>
            <person name="Huang W."/>
            <person name="Nel W.J."/>
            <person name="Swalarsk-Parry B.S."/>
            <person name="Vaghefi N."/>
            <person name="Wilken P.M."/>
            <person name="An Z."/>
            <person name="de Beer Z.W."/>
            <person name="De Vos L."/>
            <person name="Chen L."/>
            <person name="Duong T.A."/>
            <person name="Gao Y."/>
            <person name="Hammerbacher A."/>
            <person name="Kikkert J.R."/>
            <person name="Li Y."/>
            <person name="Li H."/>
            <person name="Li K."/>
            <person name="Li Q."/>
            <person name="Liu X."/>
            <person name="Ma X."/>
            <person name="Naidoo K."/>
            <person name="Pethybridge S.J."/>
            <person name="Sun J."/>
            <person name="Steenkamp E.T."/>
            <person name="van der Nest M.A."/>
            <person name="van Wyk S."/>
            <person name="Wingfield M.J."/>
            <person name="Xiong C."/>
            <person name="Yue Q."/>
            <person name="Zhang X."/>
        </authorList>
    </citation>
    <scope>NUCLEOTIDE SEQUENCE [LARGE SCALE GENOMIC DNA]</scope>
    <source>
        <strain evidence="6 7">BP6252</strain>
    </source>
</reference>
<dbReference type="InterPro" id="IPR016461">
    <property type="entry name" value="COMT-like"/>
</dbReference>
<comment type="caution">
    <text evidence="6">The sequence shown here is derived from an EMBL/GenBank/DDBJ whole genome shotgun (WGS) entry which is preliminary data.</text>
</comment>
<dbReference type="AlphaFoldDB" id="A0A3D8QPF0"/>
<protein>
    <submittedName>
        <fullName evidence="6">Uncharacterized protein</fullName>
    </submittedName>
</protein>
<dbReference type="PROSITE" id="PS51683">
    <property type="entry name" value="SAM_OMT_II"/>
    <property type="match status" value="1"/>
</dbReference>
<dbReference type="InterPro" id="IPR036388">
    <property type="entry name" value="WH-like_DNA-bd_sf"/>
</dbReference>
<dbReference type="EMBL" id="PDLM01000013">
    <property type="protein sequence ID" value="RDW63706.1"/>
    <property type="molecule type" value="Genomic_DNA"/>
</dbReference>
<dbReference type="InterPro" id="IPR001077">
    <property type="entry name" value="COMT_C"/>
</dbReference>
<evidence type="ECO:0000313" key="6">
    <source>
        <dbReference type="EMBL" id="RDW63706.1"/>
    </source>
</evidence>
<feature type="domain" description="O-methyltransferase C-terminal" evidence="4">
    <location>
        <begin position="244"/>
        <end position="384"/>
    </location>
</feature>
<dbReference type="Pfam" id="PF00891">
    <property type="entry name" value="Methyltransf_2"/>
    <property type="match status" value="1"/>
</dbReference>
<dbReference type="GO" id="GO:0046983">
    <property type="term" value="F:protein dimerization activity"/>
    <property type="evidence" value="ECO:0007669"/>
    <property type="project" value="InterPro"/>
</dbReference>
<organism evidence="6 7">
    <name type="scientific">Coleophoma cylindrospora</name>
    <dbReference type="NCBI Taxonomy" id="1849047"/>
    <lineage>
        <taxon>Eukaryota</taxon>
        <taxon>Fungi</taxon>
        <taxon>Dikarya</taxon>
        <taxon>Ascomycota</taxon>
        <taxon>Pezizomycotina</taxon>
        <taxon>Leotiomycetes</taxon>
        <taxon>Helotiales</taxon>
        <taxon>Dermateaceae</taxon>
        <taxon>Coleophoma</taxon>
    </lineage>
</organism>
<proteinExistence type="predicted"/>
<dbReference type="PANTHER" id="PTHR43712:SF1">
    <property type="entry name" value="HYPOTHETICAL O-METHYLTRANSFERASE (EUROFUNG)-RELATED"/>
    <property type="match status" value="1"/>
</dbReference>
<dbReference type="Gene3D" id="1.10.10.10">
    <property type="entry name" value="Winged helix-like DNA-binding domain superfamily/Winged helix DNA-binding domain"/>
    <property type="match status" value="1"/>
</dbReference>
<evidence type="ECO:0000256" key="3">
    <source>
        <dbReference type="ARBA" id="ARBA00022691"/>
    </source>
</evidence>
<accession>A0A3D8QPF0</accession>
<dbReference type="GO" id="GO:0032259">
    <property type="term" value="P:methylation"/>
    <property type="evidence" value="ECO:0007669"/>
    <property type="project" value="UniProtKB-KW"/>
</dbReference>